<keyword evidence="6" id="KW-1185">Reference proteome</keyword>
<evidence type="ECO:0000256" key="3">
    <source>
        <dbReference type="ARBA" id="ARBA00022840"/>
    </source>
</evidence>
<keyword evidence="3 5" id="KW-0067">ATP-binding</keyword>
<dbReference type="Gene3D" id="3.40.50.300">
    <property type="entry name" value="P-loop containing nucleotide triphosphate hydrolases"/>
    <property type="match status" value="1"/>
</dbReference>
<dbReference type="InterPro" id="IPR051782">
    <property type="entry name" value="ABC_Transporter_VariousFunc"/>
</dbReference>
<evidence type="ECO:0000256" key="1">
    <source>
        <dbReference type="ARBA" id="ARBA00022448"/>
    </source>
</evidence>
<dbReference type="PANTHER" id="PTHR42939:SF1">
    <property type="entry name" value="ABC TRANSPORTER ATP-BINDING PROTEIN ALBC-RELATED"/>
    <property type="match status" value="1"/>
</dbReference>
<dbReference type="SMART" id="SM00382">
    <property type="entry name" value="AAA"/>
    <property type="match status" value="1"/>
</dbReference>
<dbReference type="PANTHER" id="PTHR42939">
    <property type="entry name" value="ABC TRANSPORTER ATP-BINDING PROTEIN ALBC-RELATED"/>
    <property type="match status" value="1"/>
</dbReference>
<dbReference type="InterPro" id="IPR003593">
    <property type="entry name" value="AAA+_ATPase"/>
</dbReference>
<dbReference type="RefSeq" id="WP_307341735.1">
    <property type="nucleotide sequence ID" value="NZ_JAUSUQ010000013.1"/>
</dbReference>
<dbReference type="InterPro" id="IPR003439">
    <property type="entry name" value="ABC_transporter-like_ATP-bd"/>
</dbReference>
<dbReference type="SUPFAM" id="SSF52540">
    <property type="entry name" value="P-loop containing nucleoside triphosphate hydrolases"/>
    <property type="match status" value="1"/>
</dbReference>
<evidence type="ECO:0000259" key="4">
    <source>
        <dbReference type="PROSITE" id="PS50893"/>
    </source>
</evidence>
<comment type="caution">
    <text evidence="5">The sequence shown here is derived from an EMBL/GenBank/DDBJ whole genome shotgun (WGS) entry which is preliminary data.</text>
</comment>
<keyword evidence="2" id="KW-0547">Nucleotide-binding</keyword>
<sequence>MREGEKLTVNNQPCIVLNGVAKKYRSGRYVLRQIDLEVPQGCVCGIVGTAGAGKTTLVRLLAGLIRPTKGKVCIFDQNITPDNPAYRQLASFILNDSTFYSRLKVKELLQWMHRLYRHWDEKRCYSLIQGLDISLGKKIKQLPHEQKVWLSVIIALSARSKLIVLDGPTKRFSPAEKMDMLKLLSQDVINHGTTVVFTTHSEQELQEIADYGFRLEGGQLLPCELKRGFRNEAWV</sequence>
<gene>
    <name evidence="5" type="ORF">J2S00_003125</name>
</gene>
<evidence type="ECO:0000313" key="6">
    <source>
        <dbReference type="Proteomes" id="UP001232445"/>
    </source>
</evidence>
<reference evidence="5 6" key="1">
    <citation type="submission" date="2023-07" db="EMBL/GenBank/DDBJ databases">
        <title>Genomic Encyclopedia of Type Strains, Phase IV (KMG-IV): sequencing the most valuable type-strain genomes for metagenomic binning, comparative biology and taxonomic classification.</title>
        <authorList>
            <person name="Goeker M."/>
        </authorList>
    </citation>
    <scope>NUCLEOTIDE SEQUENCE [LARGE SCALE GENOMIC DNA]</scope>
    <source>
        <strain evidence="5 6">DSM 17740</strain>
    </source>
</reference>
<dbReference type="GO" id="GO:0005524">
    <property type="term" value="F:ATP binding"/>
    <property type="evidence" value="ECO:0007669"/>
    <property type="project" value="UniProtKB-KW"/>
</dbReference>
<dbReference type="PROSITE" id="PS50893">
    <property type="entry name" value="ABC_TRANSPORTER_2"/>
    <property type="match status" value="1"/>
</dbReference>
<keyword evidence="1" id="KW-0813">Transport</keyword>
<evidence type="ECO:0000256" key="2">
    <source>
        <dbReference type="ARBA" id="ARBA00022741"/>
    </source>
</evidence>
<protein>
    <submittedName>
        <fullName evidence="5">ABC-2 type transport system ATP-binding protein</fullName>
    </submittedName>
</protein>
<evidence type="ECO:0000313" key="5">
    <source>
        <dbReference type="EMBL" id="MDQ0340316.1"/>
    </source>
</evidence>
<dbReference type="InterPro" id="IPR027417">
    <property type="entry name" value="P-loop_NTPase"/>
</dbReference>
<accession>A0ABU0CV66</accession>
<dbReference type="Pfam" id="PF00005">
    <property type="entry name" value="ABC_tran"/>
    <property type="match status" value="1"/>
</dbReference>
<dbReference type="EMBL" id="JAUSUQ010000013">
    <property type="protein sequence ID" value="MDQ0340316.1"/>
    <property type="molecule type" value="Genomic_DNA"/>
</dbReference>
<name>A0ABU0CV66_9BACI</name>
<dbReference type="Proteomes" id="UP001232445">
    <property type="component" value="Unassembled WGS sequence"/>
</dbReference>
<proteinExistence type="predicted"/>
<feature type="domain" description="ABC transporter" evidence="4">
    <location>
        <begin position="15"/>
        <end position="235"/>
    </location>
</feature>
<organism evidence="5 6">
    <name type="scientific">Caldalkalibacillus uzonensis</name>
    <dbReference type="NCBI Taxonomy" id="353224"/>
    <lineage>
        <taxon>Bacteria</taxon>
        <taxon>Bacillati</taxon>
        <taxon>Bacillota</taxon>
        <taxon>Bacilli</taxon>
        <taxon>Bacillales</taxon>
        <taxon>Bacillaceae</taxon>
        <taxon>Caldalkalibacillus</taxon>
    </lineage>
</organism>